<comment type="caution">
    <text evidence="9">The sequence shown here is derived from an EMBL/GenBank/DDBJ whole genome shotgun (WGS) entry which is preliminary data.</text>
</comment>
<dbReference type="Proteomes" id="UP000318681">
    <property type="component" value="Unassembled WGS sequence"/>
</dbReference>
<dbReference type="RefSeq" id="WP_145156053.1">
    <property type="nucleotide sequence ID" value="NZ_VNIM01000201.1"/>
</dbReference>
<evidence type="ECO:0000256" key="4">
    <source>
        <dbReference type="ARBA" id="ARBA00022989"/>
    </source>
</evidence>
<evidence type="ECO:0000256" key="3">
    <source>
        <dbReference type="ARBA" id="ARBA00022692"/>
    </source>
</evidence>
<reference evidence="9 10" key="1">
    <citation type="submission" date="2019-07" db="EMBL/GenBank/DDBJ databases">
        <title>Sphingomonas solaris sp. nov., isolated from a solar panel from Boston, Massachusetts.</title>
        <authorList>
            <person name="Tanner K."/>
            <person name="Pascual J."/>
            <person name="Mancuso C."/>
            <person name="Pereto J."/>
            <person name="Khalil A."/>
            <person name="Vilanova C."/>
        </authorList>
    </citation>
    <scope>NUCLEOTIDE SEQUENCE [LARGE SCALE GENOMIC DNA]</scope>
    <source>
        <strain evidence="9 10">R4DWN</strain>
    </source>
</reference>
<keyword evidence="7" id="KW-0732">Signal</keyword>
<dbReference type="AlphaFoldDB" id="A0A558QR75"/>
<keyword evidence="10" id="KW-1185">Reference proteome</keyword>
<evidence type="ECO:0000313" key="10">
    <source>
        <dbReference type="Proteomes" id="UP000318681"/>
    </source>
</evidence>
<sequence>FLTVLAAAGGLGLSAAAAGLGDDLGGRATVQIVQADPVSRERQATAALAALGRLPGLRSAERVGDAQMTELLEPWLGPEGLGEDLPLPALIDVVMTDPSVDHTPAIVAALRPVAPDARVDDHARSLAPLTRVIAALQWLAAALVLLMATATAAAVVLAARSSLNTHRATIDVMHLLGGTDQQIARIFQRRIALDALFGGMIGLAGGIVVLWLIGRQMGALGSELLGTAALPPGAWVVLALLPLPATLLAMLTARLTIVAALRRIL</sequence>
<gene>
    <name evidence="9" type="ORF">FOY91_21240</name>
</gene>
<dbReference type="EMBL" id="VNIM01000201">
    <property type="protein sequence ID" value="TVV69641.1"/>
    <property type="molecule type" value="Genomic_DNA"/>
</dbReference>
<feature type="transmembrane region" description="Helical" evidence="6">
    <location>
        <begin position="138"/>
        <end position="159"/>
    </location>
</feature>
<dbReference type="Pfam" id="PF02687">
    <property type="entry name" value="FtsX"/>
    <property type="match status" value="1"/>
</dbReference>
<dbReference type="OrthoDB" id="8478373at2"/>
<dbReference type="GO" id="GO:0005886">
    <property type="term" value="C:plasma membrane"/>
    <property type="evidence" value="ECO:0007669"/>
    <property type="project" value="UniProtKB-SubCell"/>
</dbReference>
<evidence type="ECO:0000256" key="2">
    <source>
        <dbReference type="ARBA" id="ARBA00022475"/>
    </source>
</evidence>
<feature type="non-terminal residue" evidence="9">
    <location>
        <position position="1"/>
    </location>
</feature>
<keyword evidence="5 6" id="KW-0472">Membrane</keyword>
<comment type="subcellular location">
    <subcellularLocation>
        <location evidence="1">Cell membrane</location>
        <topology evidence="1">Multi-pass membrane protein</topology>
    </subcellularLocation>
</comment>
<accession>A0A558QR75</accession>
<keyword evidence="3 6" id="KW-0812">Transmembrane</keyword>
<feature type="transmembrane region" description="Helical" evidence="6">
    <location>
        <begin position="233"/>
        <end position="261"/>
    </location>
</feature>
<evidence type="ECO:0000259" key="8">
    <source>
        <dbReference type="Pfam" id="PF02687"/>
    </source>
</evidence>
<evidence type="ECO:0000256" key="1">
    <source>
        <dbReference type="ARBA" id="ARBA00004651"/>
    </source>
</evidence>
<dbReference type="GO" id="GO:0051301">
    <property type="term" value="P:cell division"/>
    <property type="evidence" value="ECO:0007669"/>
    <property type="project" value="InterPro"/>
</dbReference>
<keyword evidence="4 6" id="KW-1133">Transmembrane helix</keyword>
<proteinExistence type="predicted"/>
<evidence type="ECO:0000256" key="6">
    <source>
        <dbReference type="SAM" id="Phobius"/>
    </source>
</evidence>
<organism evidence="9 10">
    <name type="scientific">Alterirhizorhabdus solaris</name>
    <dbReference type="NCBI Taxonomy" id="2529389"/>
    <lineage>
        <taxon>Bacteria</taxon>
        <taxon>Pseudomonadati</taxon>
        <taxon>Pseudomonadota</taxon>
        <taxon>Alphaproteobacteria</taxon>
        <taxon>Sphingomonadales</taxon>
        <taxon>Rhizorhabdaceae</taxon>
        <taxon>Alterirhizorhabdus</taxon>
    </lineage>
</organism>
<dbReference type="GO" id="GO:0032153">
    <property type="term" value="C:cell division site"/>
    <property type="evidence" value="ECO:0007669"/>
    <property type="project" value="TreeGrafter"/>
</dbReference>
<feature type="domain" description="ABC3 transporter permease C-terminal" evidence="8">
    <location>
        <begin position="143"/>
        <end position="257"/>
    </location>
</feature>
<protein>
    <submittedName>
        <fullName evidence="9">FtsX-like permease family protein</fullName>
    </submittedName>
</protein>
<evidence type="ECO:0000313" key="9">
    <source>
        <dbReference type="EMBL" id="TVV69641.1"/>
    </source>
</evidence>
<feature type="signal peptide" evidence="7">
    <location>
        <begin position="1"/>
        <end position="17"/>
    </location>
</feature>
<feature type="chain" id="PRO_5021907186" evidence="7">
    <location>
        <begin position="18"/>
        <end position="265"/>
    </location>
</feature>
<feature type="transmembrane region" description="Helical" evidence="6">
    <location>
        <begin position="191"/>
        <end position="213"/>
    </location>
</feature>
<evidence type="ECO:0000256" key="5">
    <source>
        <dbReference type="ARBA" id="ARBA00023136"/>
    </source>
</evidence>
<dbReference type="PANTHER" id="PTHR47755:SF1">
    <property type="entry name" value="CELL DIVISION PROTEIN FTSX"/>
    <property type="match status" value="1"/>
</dbReference>
<evidence type="ECO:0000256" key="7">
    <source>
        <dbReference type="SAM" id="SignalP"/>
    </source>
</evidence>
<dbReference type="InterPro" id="IPR004513">
    <property type="entry name" value="FtsX"/>
</dbReference>
<keyword evidence="2" id="KW-1003">Cell membrane</keyword>
<dbReference type="InterPro" id="IPR003838">
    <property type="entry name" value="ABC3_permease_C"/>
</dbReference>
<dbReference type="PANTHER" id="PTHR47755">
    <property type="entry name" value="CELL DIVISION PROTEIN FTSX"/>
    <property type="match status" value="1"/>
</dbReference>
<name>A0A558QR75_9SPHN</name>